<dbReference type="EC" id="1.3.1.76" evidence="2"/>
<dbReference type="Gene3D" id="3.40.50.720">
    <property type="entry name" value="NAD(P)-binding Rossmann-like Domain"/>
    <property type="match status" value="1"/>
</dbReference>
<feature type="domain" description="Siroheme synthase central" evidence="8">
    <location>
        <begin position="161"/>
        <end position="184"/>
    </location>
</feature>
<dbReference type="Gene3D" id="3.30.160.110">
    <property type="entry name" value="Siroheme synthase, domain 2"/>
    <property type="match status" value="1"/>
</dbReference>
<evidence type="ECO:0000259" key="7">
    <source>
        <dbReference type="Pfam" id="PF14823"/>
    </source>
</evidence>
<keyword evidence="5" id="KW-0627">Porphyrin biosynthesis</keyword>
<dbReference type="InterPro" id="IPR028161">
    <property type="entry name" value="Met8-like"/>
</dbReference>
<dbReference type="AlphaFoldDB" id="A0A1E3PKF5"/>
<evidence type="ECO:0000256" key="5">
    <source>
        <dbReference type="ARBA" id="ARBA00023244"/>
    </source>
</evidence>
<dbReference type="SUPFAM" id="SSF51735">
    <property type="entry name" value="NAD(P)-binding Rossmann-fold domains"/>
    <property type="match status" value="1"/>
</dbReference>
<gene>
    <name evidence="9" type="ORF">NADFUDRAFT_51189</name>
</gene>
<protein>
    <recommendedName>
        <fullName evidence="2">precorrin-2 dehydrogenase</fullName>
        <ecNumber evidence="2">1.3.1.76</ecNumber>
    </recommendedName>
</protein>
<dbReference type="OrthoDB" id="1721126at2759"/>
<name>A0A1E3PKF5_9ASCO</name>
<evidence type="ECO:0000256" key="3">
    <source>
        <dbReference type="ARBA" id="ARBA00023002"/>
    </source>
</evidence>
<evidence type="ECO:0000256" key="4">
    <source>
        <dbReference type="ARBA" id="ARBA00023027"/>
    </source>
</evidence>
<dbReference type="Proteomes" id="UP000095009">
    <property type="component" value="Unassembled WGS sequence"/>
</dbReference>
<dbReference type="InterPro" id="IPR028162">
    <property type="entry name" value="Met8_C"/>
</dbReference>
<keyword evidence="4" id="KW-0520">NAD</keyword>
<accession>A0A1E3PKF5</accession>
<organism evidence="9 10">
    <name type="scientific">Nadsonia fulvescens var. elongata DSM 6958</name>
    <dbReference type="NCBI Taxonomy" id="857566"/>
    <lineage>
        <taxon>Eukaryota</taxon>
        <taxon>Fungi</taxon>
        <taxon>Dikarya</taxon>
        <taxon>Ascomycota</taxon>
        <taxon>Saccharomycotina</taxon>
        <taxon>Dipodascomycetes</taxon>
        <taxon>Dipodascales</taxon>
        <taxon>Dipodascales incertae sedis</taxon>
        <taxon>Nadsonia</taxon>
    </lineage>
</organism>
<evidence type="ECO:0000256" key="1">
    <source>
        <dbReference type="ARBA" id="ARBA00005010"/>
    </source>
</evidence>
<evidence type="ECO:0000256" key="2">
    <source>
        <dbReference type="ARBA" id="ARBA00012400"/>
    </source>
</evidence>
<dbReference type="GO" id="GO:0019354">
    <property type="term" value="P:siroheme biosynthetic process"/>
    <property type="evidence" value="ECO:0007669"/>
    <property type="project" value="UniProtKB-UniPathway"/>
</dbReference>
<dbReference type="Pfam" id="PF14824">
    <property type="entry name" value="Sirohm_synth_M"/>
    <property type="match status" value="1"/>
</dbReference>
<dbReference type="UniPathway" id="UPA00262">
    <property type="reaction ID" value="UER00222"/>
</dbReference>
<dbReference type="PANTHER" id="PTHR35330">
    <property type="entry name" value="SIROHEME BIOSYNTHESIS PROTEIN MET8"/>
    <property type="match status" value="1"/>
</dbReference>
<evidence type="ECO:0000313" key="10">
    <source>
        <dbReference type="Proteomes" id="UP000095009"/>
    </source>
</evidence>
<evidence type="ECO:0000313" key="9">
    <source>
        <dbReference type="EMBL" id="ODQ65913.1"/>
    </source>
</evidence>
<dbReference type="GO" id="GO:0043115">
    <property type="term" value="F:precorrin-2 dehydrogenase activity"/>
    <property type="evidence" value="ECO:0007669"/>
    <property type="project" value="UniProtKB-EC"/>
</dbReference>
<reference evidence="9 10" key="1">
    <citation type="journal article" date="2016" name="Proc. Natl. Acad. Sci. U.S.A.">
        <title>Comparative genomics of biotechnologically important yeasts.</title>
        <authorList>
            <person name="Riley R."/>
            <person name="Haridas S."/>
            <person name="Wolfe K.H."/>
            <person name="Lopes M.R."/>
            <person name="Hittinger C.T."/>
            <person name="Goeker M."/>
            <person name="Salamov A.A."/>
            <person name="Wisecaver J.H."/>
            <person name="Long T.M."/>
            <person name="Calvey C.H."/>
            <person name="Aerts A.L."/>
            <person name="Barry K.W."/>
            <person name="Choi C."/>
            <person name="Clum A."/>
            <person name="Coughlan A.Y."/>
            <person name="Deshpande S."/>
            <person name="Douglass A.P."/>
            <person name="Hanson S.J."/>
            <person name="Klenk H.-P."/>
            <person name="LaButti K.M."/>
            <person name="Lapidus A."/>
            <person name="Lindquist E.A."/>
            <person name="Lipzen A.M."/>
            <person name="Meier-Kolthoff J.P."/>
            <person name="Ohm R.A."/>
            <person name="Otillar R.P."/>
            <person name="Pangilinan J.L."/>
            <person name="Peng Y."/>
            <person name="Rokas A."/>
            <person name="Rosa C.A."/>
            <person name="Scheuner C."/>
            <person name="Sibirny A.A."/>
            <person name="Slot J.C."/>
            <person name="Stielow J.B."/>
            <person name="Sun H."/>
            <person name="Kurtzman C.P."/>
            <person name="Blackwell M."/>
            <person name="Grigoriev I.V."/>
            <person name="Jeffries T.W."/>
        </authorList>
    </citation>
    <scope>NUCLEOTIDE SEQUENCE [LARGE SCALE GENOMIC DNA]</scope>
    <source>
        <strain evidence="9 10">DSM 6958</strain>
    </source>
</reference>
<dbReference type="InterPro" id="IPR036291">
    <property type="entry name" value="NAD(P)-bd_dom_sf"/>
</dbReference>
<sequence>MSNENNQTEYPEIISGGGLMLAWQVKNKEVLIVGGGSVAAQRIVSLLSADANITLVSPEINDECLFRLKECGGITITNDDSEENQLARLSIKPKTGFHTFIHRGFRESDIHAGFALVFTCVNEPVVSRLAYDTSKKYKIPVNVADVPPLCDFYFGAVWREGSIQVMVSTGGKAPGLARVIRSKIGTALTESEDGEQDGGMVAAVESIGRLRALVKEHIPDVKGRMKFVREICDTWTISEIARMKKNEMIHLIKKYPEVPAYSLIYEETQ</sequence>
<dbReference type="SUPFAM" id="SSF75615">
    <property type="entry name" value="Siroheme synthase middle domains-like"/>
    <property type="match status" value="1"/>
</dbReference>
<dbReference type="Pfam" id="PF14823">
    <property type="entry name" value="Sirohm_synth_C"/>
    <property type="match status" value="1"/>
</dbReference>
<dbReference type="NCBIfam" id="TIGR01470">
    <property type="entry name" value="cysG_Nterm"/>
    <property type="match status" value="1"/>
</dbReference>
<evidence type="ECO:0000259" key="8">
    <source>
        <dbReference type="Pfam" id="PF14824"/>
    </source>
</evidence>
<dbReference type="Gene3D" id="1.10.3280.10">
    <property type="entry name" value="Siroheme synthase, domain 3"/>
    <property type="match status" value="1"/>
</dbReference>
<dbReference type="STRING" id="857566.A0A1E3PKF5"/>
<dbReference type="EMBL" id="KV454409">
    <property type="protein sequence ID" value="ODQ65913.1"/>
    <property type="molecule type" value="Genomic_DNA"/>
</dbReference>
<feature type="domain" description="Siroheme biosynthesis protein Met8 C-terminal" evidence="7">
    <location>
        <begin position="202"/>
        <end position="257"/>
    </location>
</feature>
<keyword evidence="10" id="KW-1185">Reference proteome</keyword>
<dbReference type="InterPro" id="IPR006367">
    <property type="entry name" value="Sirohaem_synthase_N"/>
</dbReference>
<evidence type="ECO:0000256" key="6">
    <source>
        <dbReference type="ARBA" id="ARBA00047561"/>
    </source>
</evidence>
<comment type="catalytic activity">
    <reaction evidence="6">
        <text>precorrin-2 + NAD(+) = sirohydrochlorin + NADH + 2 H(+)</text>
        <dbReference type="Rhea" id="RHEA:15613"/>
        <dbReference type="ChEBI" id="CHEBI:15378"/>
        <dbReference type="ChEBI" id="CHEBI:57540"/>
        <dbReference type="ChEBI" id="CHEBI:57945"/>
        <dbReference type="ChEBI" id="CHEBI:58351"/>
        <dbReference type="ChEBI" id="CHEBI:58827"/>
        <dbReference type="EC" id="1.3.1.76"/>
    </reaction>
</comment>
<comment type="pathway">
    <text evidence="1">Porphyrin-containing compound metabolism; siroheme biosynthesis; sirohydrochlorin from precorrin-2: step 1/1.</text>
</comment>
<dbReference type="InterPro" id="IPR028281">
    <property type="entry name" value="Sirohaem_synthase_central"/>
</dbReference>
<keyword evidence="3" id="KW-0560">Oxidoreductase</keyword>
<dbReference type="PANTHER" id="PTHR35330:SF1">
    <property type="entry name" value="SIROHEME BIOSYNTHESIS PROTEIN MET8"/>
    <property type="match status" value="1"/>
</dbReference>
<dbReference type="Pfam" id="PF13241">
    <property type="entry name" value="NAD_binding_7"/>
    <property type="match status" value="1"/>
</dbReference>
<dbReference type="GO" id="GO:0004325">
    <property type="term" value="F:ferrochelatase activity"/>
    <property type="evidence" value="ECO:0007669"/>
    <property type="project" value="InterPro"/>
</dbReference>
<proteinExistence type="predicted"/>